<protein>
    <submittedName>
        <fullName evidence="1">Uncharacterized protein</fullName>
    </submittedName>
</protein>
<reference evidence="1 2" key="1">
    <citation type="submission" date="2020-07" db="EMBL/GenBank/DDBJ databases">
        <title>Sequencing the genomes of 1000 actinobacteria strains.</title>
        <authorList>
            <person name="Klenk H.-P."/>
        </authorList>
    </citation>
    <scope>NUCLEOTIDE SEQUENCE [LARGE SCALE GENOMIC DNA]</scope>
    <source>
        <strain evidence="1 2">DSM 26487</strain>
    </source>
</reference>
<keyword evidence="2" id="KW-1185">Reference proteome</keyword>
<evidence type="ECO:0000313" key="2">
    <source>
        <dbReference type="Proteomes" id="UP000564496"/>
    </source>
</evidence>
<name>A0A7Z0DRJ3_9ACTN</name>
<dbReference type="Proteomes" id="UP000564496">
    <property type="component" value="Unassembled WGS sequence"/>
</dbReference>
<dbReference type="EMBL" id="JACBZR010000001">
    <property type="protein sequence ID" value="NYI80348.1"/>
    <property type="molecule type" value="Genomic_DNA"/>
</dbReference>
<gene>
    <name evidence="1" type="ORF">BJ988_004996</name>
</gene>
<sequence length="64" mass="7208">MPPLETSPLERPRSYARWALSHGISRAVLSSASWRGDPLAELMWSRVHCPSGQLDGGDGHRRRR</sequence>
<comment type="caution">
    <text evidence="1">The sequence shown here is derived from an EMBL/GenBank/DDBJ whole genome shotgun (WGS) entry which is preliminary data.</text>
</comment>
<dbReference type="RefSeq" id="WP_179660548.1">
    <property type="nucleotide sequence ID" value="NZ_JACBZR010000001.1"/>
</dbReference>
<dbReference type="AlphaFoldDB" id="A0A7Z0DRJ3"/>
<proteinExistence type="predicted"/>
<evidence type="ECO:0000313" key="1">
    <source>
        <dbReference type="EMBL" id="NYI80348.1"/>
    </source>
</evidence>
<accession>A0A7Z0DRJ3</accession>
<organism evidence="1 2">
    <name type="scientific">Nocardioides panzhihuensis</name>
    <dbReference type="NCBI Taxonomy" id="860243"/>
    <lineage>
        <taxon>Bacteria</taxon>
        <taxon>Bacillati</taxon>
        <taxon>Actinomycetota</taxon>
        <taxon>Actinomycetes</taxon>
        <taxon>Propionibacteriales</taxon>
        <taxon>Nocardioidaceae</taxon>
        <taxon>Nocardioides</taxon>
    </lineage>
</organism>